<keyword evidence="9" id="KW-1185">Reference proteome</keyword>
<dbReference type="AlphaFoldDB" id="A0A6P1MA01"/>
<dbReference type="GO" id="GO:0004065">
    <property type="term" value="F:arylsulfatase activity"/>
    <property type="evidence" value="ECO:0007669"/>
    <property type="project" value="TreeGrafter"/>
</dbReference>
<dbReference type="PANTHER" id="PTHR42693:SF42">
    <property type="entry name" value="ARYLSULFATASE G"/>
    <property type="match status" value="1"/>
</dbReference>
<dbReference type="Pfam" id="PF00884">
    <property type="entry name" value="Sulfatase"/>
    <property type="match status" value="1"/>
</dbReference>
<evidence type="ECO:0000313" key="8">
    <source>
        <dbReference type="EMBL" id="QHI68918.1"/>
    </source>
</evidence>
<evidence type="ECO:0000256" key="2">
    <source>
        <dbReference type="ARBA" id="ARBA00008779"/>
    </source>
</evidence>
<dbReference type="InterPro" id="IPR050738">
    <property type="entry name" value="Sulfatase"/>
</dbReference>
<dbReference type="CDD" id="cd16144">
    <property type="entry name" value="ARS_like"/>
    <property type="match status" value="1"/>
</dbReference>
<dbReference type="Proteomes" id="UP000464954">
    <property type="component" value="Chromosome"/>
</dbReference>
<keyword evidence="4" id="KW-0732">Signal</keyword>
<comment type="similarity">
    <text evidence="2">Belongs to the sulfatase family.</text>
</comment>
<dbReference type="KEGG" id="taer:GT409_05465"/>
<dbReference type="Gene3D" id="3.30.1120.10">
    <property type="match status" value="1"/>
</dbReference>
<dbReference type="EMBL" id="CP047593">
    <property type="protein sequence ID" value="QHI68918.1"/>
    <property type="molecule type" value="Genomic_DNA"/>
</dbReference>
<gene>
    <name evidence="8" type="ORF">GT409_05465</name>
</gene>
<evidence type="ECO:0000256" key="4">
    <source>
        <dbReference type="ARBA" id="ARBA00022729"/>
    </source>
</evidence>
<evidence type="ECO:0000256" key="5">
    <source>
        <dbReference type="ARBA" id="ARBA00022801"/>
    </source>
</evidence>
<evidence type="ECO:0000259" key="7">
    <source>
        <dbReference type="Pfam" id="PF00884"/>
    </source>
</evidence>
<keyword evidence="6" id="KW-0106">Calcium</keyword>
<dbReference type="PROSITE" id="PS00523">
    <property type="entry name" value="SULFATASE_1"/>
    <property type="match status" value="1"/>
</dbReference>
<comment type="cofactor">
    <cofactor evidence="1">
        <name>Ca(2+)</name>
        <dbReference type="ChEBI" id="CHEBI:29108"/>
    </cofactor>
</comment>
<evidence type="ECO:0000256" key="1">
    <source>
        <dbReference type="ARBA" id="ARBA00001913"/>
    </source>
</evidence>
<dbReference type="Gene3D" id="3.40.720.10">
    <property type="entry name" value="Alkaline Phosphatase, subunit A"/>
    <property type="match status" value="1"/>
</dbReference>
<dbReference type="InterPro" id="IPR000917">
    <property type="entry name" value="Sulfatase_N"/>
</dbReference>
<evidence type="ECO:0000313" key="9">
    <source>
        <dbReference type="Proteomes" id="UP000464954"/>
    </source>
</evidence>
<keyword evidence="5 8" id="KW-0378">Hydrolase</keyword>
<name>A0A6P1MA01_9BACT</name>
<evidence type="ECO:0000256" key="3">
    <source>
        <dbReference type="ARBA" id="ARBA00022723"/>
    </source>
</evidence>
<dbReference type="InterPro" id="IPR017850">
    <property type="entry name" value="Alkaline_phosphatase_core_sf"/>
</dbReference>
<organism evidence="8 9">
    <name type="scientific">Tichowtungia aerotolerans</name>
    <dbReference type="NCBI Taxonomy" id="2697043"/>
    <lineage>
        <taxon>Bacteria</taxon>
        <taxon>Pseudomonadati</taxon>
        <taxon>Kiritimatiellota</taxon>
        <taxon>Tichowtungiia</taxon>
        <taxon>Tichowtungiales</taxon>
        <taxon>Tichowtungiaceae</taxon>
        <taxon>Tichowtungia</taxon>
    </lineage>
</organism>
<dbReference type="InterPro" id="IPR024607">
    <property type="entry name" value="Sulfatase_CS"/>
</dbReference>
<proteinExistence type="inferred from homology"/>
<dbReference type="GO" id="GO:0016740">
    <property type="term" value="F:transferase activity"/>
    <property type="evidence" value="ECO:0007669"/>
    <property type="project" value="UniProtKB-KW"/>
</dbReference>
<reference evidence="8 9" key="1">
    <citation type="submission" date="2020-01" db="EMBL/GenBank/DDBJ databases">
        <title>Ponticoccus aerotolerans gen. nov., sp. nov., an anaerobic bacterium and proposal of Ponticoccusceae fam. nov., Ponticoccusles ord. nov. and Ponticoccuse classis nov. in the phylum Kiritimatiellaeota.</title>
        <authorList>
            <person name="Zhou L.Y."/>
            <person name="Du Z.J."/>
        </authorList>
    </citation>
    <scope>NUCLEOTIDE SEQUENCE [LARGE SCALE GENOMIC DNA]</scope>
    <source>
        <strain evidence="8 9">S-5007</strain>
    </source>
</reference>
<dbReference type="PANTHER" id="PTHR42693">
    <property type="entry name" value="ARYLSULFATASE FAMILY MEMBER"/>
    <property type="match status" value="1"/>
</dbReference>
<keyword evidence="3" id="KW-0479">Metal-binding</keyword>
<evidence type="ECO:0000256" key="6">
    <source>
        <dbReference type="ARBA" id="ARBA00022837"/>
    </source>
</evidence>
<dbReference type="SUPFAM" id="SSF53649">
    <property type="entry name" value="Alkaline phosphatase-like"/>
    <property type="match status" value="1"/>
</dbReference>
<sequence>MQTKYRVTYFIGAVVGVTLALQGVSFAEEKPTKRPNIIHILIDDLGFADVGCYGNDFCETPNIDRFAEQGVRFTDAYSASPICSPSRAAFLTGKTPARLHFEFVTRDEDLSFDWNEEWDKQWADFKLVPPPFTINLPLEEETIAEALKSAGYKTGMTGKWHVAGHHLHYNGWNLTHGPKQQGFDWAVDTFGSHPWGQKKADRMKFKPFEKGVFAEDELTQQAIQFLNQNKDGSDPFFLFVSHYYVHSPLGTQCKWLVDKYTEKAKALGRNYSNERILYAAFVETMDHYVGWLLAAIDEYGLTDNTLVVLTSDNGGMPVWAFNAPLRGSKWNLYEGGVREPTMIRWPGVARPGAVCHVPIIYTDFMPTYCEVAGTTPVNPDKLDGMSIVSILKGDPMPVLKKRPLYWHFPYYHWRGKYENCPEEIGLNDGYVSQTKPQSSIRDGDYKLLYFYEDRRCELYNLTDDPSEQKDVSASMPQKTKQLQQTLFEYFNSVEARLPREHPANAQ</sequence>
<keyword evidence="8" id="KW-0808">Transferase</keyword>
<dbReference type="GO" id="GO:0046872">
    <property type="term" value="F:metal ion binding"/>
    <property type="evidence" value="ECO:0007669"/>
    <property type="project" value="UniProtKB-KW"/>
</dbReference>
<dbReference type="RefSeq" id="WP_160627702.1">
    <property type="nucleotide sequence ID" value="NZ_CP047593.1"/>
</dbReference>
<feature type="domain" description="Sulfatase N-terminal" evidence="7">
    <location>
        <begin position="35"/>
        <end position="373"/>
    </location>
</feature>
<accession>A0A6P1MA01</accession>
<protein>
    <submittedName>
        <fullName evidence="8">Sulfatase-like hydrolase/transferase</fullName>
    </submittedName>
</protein>